<dbReference type="AlphaFoldDB" id="A0A1H8T1S3"/>
<dbReference type="STRING" id="42354.SAMN05216333_12149"/>
<evidence type="ECO:0000313" key="1">
    <source>
        <dbReference type="EMBL" id="SEO84940.1"/>
    </source>
</evidence>
<dbReference type="RefSeq" id="WP_090320946.1">
    <property type="nucleotide sequence ID" value="NZ_FNOE01000022.1"/>
</dbReference>
<organism evidence="1 2">
    <name type="scientific">Nitrosomonas oligotropha</name>
    <dbReference type="NCBI Taxonomy" id="42354"/>
    <lineage>
        <taxon>Bacteria</taxon>
        <taxon>Pseudomonadati</taxon>
        <taxon>Pseudomonadota</taxon>
        <taxon>Betaproteobacteria</taxon>
        <taxon>Nitrosomonadales</taxon>
        <taxon>Nitrosomonadaceae</taxon>
        <taxon>Nitrosomonas</taxon>
    </lineage>
</organism>
<evidence type="ECO:0000313" key="2">
    <source>
        <dbReference type="Proteomes" id="UP000198814"/>
    </source>
</evidence>
<dbReference type="EMBL" id="FODO01000021">
    <property type="protein sequence ID" value="SEO84940.1"/>
    <property type="molecule type" value="Genomic_DNA"/>
</dbReference>
<protein>
    <submittedName>
        <fullName evidence="1">Uncharacterized protein</fullName>
    </submittedName>
</protein>
<proteinExistence type="predicted"/>
<reference evidence="2" key="1">
    <citation type="submission" date="2016-10" db="EMBL/GenBank/DDBJ databases">
        <authorList>
            <person name="Varghese N."/>
            <person name="Submissions S."/>
        </authorList>
    </citation>
    <scope>NUCLEOTIDE SEQUENCE [LARGE SCALE GENOMIC DNA]</scope>
    <source>
        <strain evidence="2">Nm76</strain>
    </source>
</reference>
<sequence>MVKLTVDELDLLKRIRDKEELRPYFFQKVKGLKWFDSLCEAGYFNPDQNPQPVSAREEGYVQIPFWPALEYLVSASSEFHSAENKPFAEKFIEIIRSVTNYAIEHKISNFRTWWQFAKIIQNIPSELIQESDIALIDYWLNDPYERGLIVEEIGVKWLAALLESNNDHCKRLAVKLLDIIYRLEFHQSEHEFGNEKEVRLRFRHWDARKVTEAVAGKAGKELGIEVIKILQARLESVLAKLDNDRWTSIWRPAIEDHEQNHSVSDAKEIILEVFRDSVLAYIEVSPEASRAYVEELLRCKKSQSCLQIG</sequence>
<gene>
    <name evidence="1" type="ORF">SAMN05216333_12149</name>
</gene>
<dbReference type="Proteomes" id="UP000198814">
    <property type="component" value="Unassembled WGS sequence"/>
</dbReference>
<name>A0A1H8T1S3_9PROT</name>
<keyword evidence="2" id="KW-1185">Reference proteome</keyword>
<dbReference type="OrthoDB" id="7053380at2"/>
<accession>A0A1H8T1S3</accession>